<feature type="compositionally biased region" description="Polar residues" evidence="5">
    <location>
        <begin position="216"/>
        <end position="225"/>
    </location>
</feature>
<evidence type="ECO:0000256" key="4">
    <source>
        <dbReference type="ARBA" id="ARBA00023242"/>
    </source>
</evidence>
<dbReference type="GO" id="GO:0006325">
    <property type="term" value="P:chromatin organization"/>
    <property type="evidence" value="ECO:0007669"/>
    <property type="project" value="UniProtKB-KW"/>
</dbReference>
<evidence type="ECO:0000256" key="5">
    <source>
        <dbReference type="SAM" id="MobiDB-lite"/>
    </source>
</evidence>
<dbReference type="Pfam" id="PF21524">
    <property type="entry name" value="SAMD1_WH"/>
    <property type="match status" value="1"/>
</dbReference>
<dbReference type="SUPFAM" id="SSF47769">
    <property type="entry name" value="SAM/Pointed domain"/>
    <property type="match status" value="1"/>
</dbReference>
<dbReference type="OrthoDB" id="10004495at2759"/>
<evidence type="ECO:0000313" key="9">
    <source>
        <dbReference type="Proteomes" id="UP000606274"/>
    </source>
</evidence>
<dbReference type="PROSITE" id="PS52014">
    <property type="entry name" value="SAMD1_WH"/>
    <property type="match status" value="1"/>
</dbReference>
<comment type="caution">
    <text evidence="8">The sequence shown here is derived from an EMBL/GenBank/DDBJ whole genome shotgun (WGS) entry which is preliminary data.</text>
</comment>
<dbReference type="PROSITE" id="PS50105">
    <property type="entry name" value="SAM_DOMAIN"/>
    <property type="match status" value="1"/>
</dbReference>
<dbReference type="Gene3D" id="1.10.150.50">
    <property type="entry name" value="Transcription Factor, Ets-1"/>
    <property type="match status" value="1"/>
</dbReference>
<organism evidence="8 9">
    <name type="scientific">Silurus meridionalis</name>
    <name type="common">Southern catfish</name>
    <name type="synonym">Silurus soldatovi meridionalis</name>
    <dbReference type="NCBI Taxonomy" id="175797"/>
    <lineage>
        <taxon>Eukaryota</taxon>
        <taxon>Metazoa</taxon>
        <taxon>Chordata</taxon>
        <taxon>Craniata</taxon>
        <taxon>Vertebrata</taxon>
        <taxon>Euteleostomi</taxon>
        <taxon>Actinopterygii</taxon>
        <taxon>Neopterygii</taxon>
        <taxon>Teleostei</taxon>
        <taxon>Ostariophysi</taxon>
        <taxon>Siluriformes</taxon>
        <taxon>Siluridae</taxon>
        <taxon>Silurus</taxon>
    </lineage>
</organism>
<evidence type="ECO:0000313" key="8">
    <source>
        <dbReference type="EMBL" id="KAF7690934.1"/>
    </source>
</evidence>
<dbReference type="InterPro" id="IPR050548">
    <property type="entry name" value="PcG_chromatin_remod_factors"/>
</dbReference>
<feature type="domain" description="SAM" evidence="6">
    <location>
        <begin position="332"/>
        <end position="380"/>
    </location>
</feature>
<protein>
    <recommendedName>
        <fullName evidence="10">SAM domain-containing protein</fullName>
    </recommendedName>
</protein>
<name>A0A8T0AH90_SILME</name>
<dbReference type="SMART" id="SM00454">
    <property type="entry name" value="SAM"/>
    <property type="match status" value="1"/>
</dbReference>
<dbReference type="GO" id="GO:0045892">
    <property type="term" value="P:negative regulation of DNA-templated transcription"/>
    <property type="evidence" value="ECO:0007669"/>
    <property type="project" value="TreeGrafter"/>
</dbReference>
<dbReference type="EMBL" id="JABFDY010000022">
    <property type="protein sequence ID" value="KAF7690934.1"/>
    <property type="molecule type" value="Genomic_DNA"/>
</dbReference>
<feature type="region of interest" description="Disordered" evidence="5">
    <location>
        <begin position="245"/>
        <end position="266"/>
    </location>
</feature>
<feature type="domain" description="SAMD1-like winged helix (WH)" evidence="7">
    <location>
        <begin position="1"/>
        <end position="74"/>
    </location>
</feature>
<feature type="region of interest" description="Disordered" evidence="5">
    <location>
        <begin position="71"/>
        <end position="140"/>
    </location>
</feature>
<dbReference type="GO" id="GO:0005634">
    <property type="term" value="C:nucleus"/>
    <property type="evidence" value="ECO:0007669"/>
    <property type="project" value="UniProtKB-SubCell"/>
</dbReference>
<evidence type="ECO:0008006" key="10">
    <source>
        <dbReference type="Google" id="ProtNLM"/>
    </source>
</evidence>
<keyword evidence="2" id="KW-0597">Phosphoprotein</keyword>
<dbReference type="PANTHER" id="PTHR12247:SF139">
    <property type="entry name" value="ATHERIN-RELATED"/>
    <property type="match status" value="1"/>
</dbReference>
<dbReference type="PANTHER" id="PTHR12247">
    <property type="entry name" value="POLYCOMB GROUP PROTEIN"/>
    <property type="match status" value="1"/>
</dbReference>
<keyword evidence="9" id="KW-1185">Reference proteome</keyword>
<feature type="compositionally biased region" description="Low complexity" evidence="5">
    <location>
        <begin position="186"/>
        <end position="202"/>
    </location>
</feature>
<dbReference type="Pfam" id="PF00536">
    <property type="entry name" value="SAM_1"/>
    <property type="match status" value="1"/>
</dbReference>
<evidence type="ECO:0000256" key="1">
    <source>
        <dbReference type="ARBA" id="ARBA00004123"/>
    </source>
</evidence>
<comment type="subcellular location">
    <subcellularLocation>
        <location evidence="1">Nucleus</location>
    </subcellularLocation>
</comment>
<evidence type="ECO:0000259" key="6">
    <source>
        <dbReference type="PROSITE" id="PS50105"/>
    </source>
</evidence>
<accession>A0A8T0AH90</accession>
<dbReference type="InterPro" id="IPR001660">
    <property type="entry name" value="SAM"/>
</dbReference>
<dbReference type="AlphaFoldDB" id="A0A8T0AH90"/>
<keyword evidence="4" id="KW-0539">Nucleus</keyword>
<dbReference type="GO" id="GO:0003677">
    <property type="term" value="F:DNA binding"/>
    <property type="evidence" value="ECO:0007669"/>
    <property type="project" value="InterPro"/>
</dbReference>
<feature type="region of interest" description="Disordered" evidence="5">
    <location>
        <begin position="181"/>
        <end position="227"/>
    </location>
</feature>
<evidence type="ECO:0000256" key="3">
    <source>
        <dbReference type="ARBA" id="ARBA00022853"/>
    </source>
</evidence>
<keyword evidence="3" id="KW-0156">Chromatin regulator</keyword>
<feature type="compositionally biased region" description="Low complexity" evidence="5">
    <location>
        <begin position="90"/>
        <end position="108"/>
    </location>
</feature>
<dbReference type="Proteomes" id="UP000606274">
    <property type="component" value="Unassembled WGS sequence"/>
</dbReference>
<sequence length="406" mass="44431">MSEPRYREWILDTIDSLRSRKARPDLERICRMVRRRHGSEPDRTCLELERLIREHAVLKVNYKGSVSYRNAAKVHRGRRRSSEQAAAKKSFSSSTSSSSSSSSSSCSSGKERASPAELQYSDSAQGPADHDPMEDMEDEFSTTACMDSSMDEEDASLDAPCMQIQSSADSGISMSPVVTDAEAEMTSSSLTPSKSPSSCQSTPEKDRDAARVSPEITPSTAQHDTGSPELEAVLQPAAICPSAQRSALMREEEEEPRAGENALTPDQLLSEHTASPRPDEAVGSDHLLEGKKCTNVEDVIIHSQGTETANNGGMKKQGLFKEEDMAQDLLLWSVADVASYFTSAGFPEQAVAFRTQEIDGKSLLLMQRSDVLTGLSIRLGPALKIYEHHVKALQKSHFQEHSSVFS</sequence>
<dbReference type="InterPro" id="IPR013761">
    <property type="entry name" value="SAM/pointed_sf"/>
</dbReference>
<gene>
    <name evidence="8" type="ORF">HF521_011231</name>
</gene>
<proteinExistence type="predicted"/>
<evidence type="ECO:0000259" key="7">
    <source>
        <dbReference type="PROSITE" id="PS52014"/>
    </source>
</evidence>
<evidence type="ECO:0000256" key="2">
    <source>
        <dbReference type="ARBA" id="ARBA00022553"/>
    </source>
</evidence>
<dbReference type="InterPro" id="IPR048589">
    <property type="entry name" value="SAMD1-like_WH"/>
</dbReference>
<dbReference type="CDD" id="cd09583">
    <property type="entry name" value="SAM_Atherin-like"/>
    <property type="match status" value="1"/>
</dbReference>
<dbReference type="GO" id="GO:0003682">
    <property type="term" value="F:chromatin binding"/>
    <property type="evidence" value="ECO:0007669"/>
    <property type="project" value="TreeGrafter"/>
</dbReference>
<dbReference type="GO" id="GO:0042393">
    <property type="term" value="F:histone binding"/>
    <property type="evidence" value="ECO:0007669"/>
    <property type="project" value="TreeGrafter"/>
</dbReference>
<reference evidence="8" key="1">
    <citation type="submission" date="2020-08" db="EMBL/GenBank/DDBJ databases">
        <title>Chromosome-level assembly of Southern catfish (Silurus meridionalis) provides insights into visual adaptation to the nocturnal and benthic lifestyles.</title>
        <authorList>
            <person name="Zhang Y."/>
            <person name="Wang D."/>
            <person name="Peng Z."/>
        </authorList>
    </citation>
    <scope>NUCLEOTIDE SEQUENCE</scope>
    <source>
        <strain evidence="8">SWU-2019-XX</strain>
        <tissue evidence="8">Muscle</tissue>
    </source>
</reference>